<reference evidence="3" key="1">
    <citation type="submission" date="2022-10" db="EMBL/GenBank/DDBJ databases">
        <title>Genome assembly of Pristionchus species.</title>
        <authorList>
            <person name="Yoshida K."/>
            <person name="Sommer R.J."/>
        </authorList>
    </citation>
    <scope>NUCLEOTIDE SEQUENCE [LARGE SCALE GENOMIC DNA]</scope>
    <source>
        <strain evidence="3">RS5460</strain>
    </source>
</reference>
<dbReference type="EMBL" id="BTRK01000006">
    <property type="protein sequence ID" value="GMR58567.1"/>
    <property type="molecule type" value="Genomic_DNA"/>
</dbReference>
<sequence>VMATPALAINTHQPIKGESRDCPSCHKIFSSEDKLRIHFRSFPQCDPKKRRVSVERKTGRCHSPRLIVHRRSHRQHPHGCHSSQKPSYLSPHSKFVLNKDAKLRHPSSNGKMELKILYCTQC</sequence>
<evidence type="ECO:0000313" key="3">
    <source>
        <dbReference type="Proteomes" id="UP001328107"/>
    </source>
</evidence>
<protein>
    <recommendedName>
        <fullName evidence="4">C2H2-type domain-containing protein</fullName>
    </recommendedName>
</protein>
<keyword evidence="3" id="KW-1185">Reference proteome</keyword>
<proteinExistence type="predicted"/>
<feature type="compositionally biased region" description="Basic residues" evidence="1">
    <location>
        <begin position="59"/>
        <end position="79"/>
    </location>
</feature>
<evidence type="ECO:0000313" key="2">
    <source>
        <dbReference type="EMBL" id="GMR58567.1"/>
    </source>
</evidence>
<dbReference type="AlphaFoldDB" id="A0AAN5DAD7"/>
<feature type="non-terminal residue" evidence="2">
    <location>
        <position position="1"/>
    </location>
</feature>
<dbReference type="Proteomes" id="UP001328107">
    <property type="component" value="Unassembled WGS sequence"/>
</dbReference>
<gene>
    <name evidence="2" type="ORF">PMAYCL1PPCAC_28762</name>
</gene>
<name>A0AAN5DAD7_9BILA</name>
<feature type="region of interest" description="Disordered" evidence="1">
    <location>
        <begin position="55"/>
        <end position="91"/>
    </location>
</feature>
<organism evidence="2 3">
    <name type="scientific">Pristionchus mayeri</name>
    <dbReference type="NCBI Taxonomy" id="1317129"/>
    <lineage>
        <taxon>Eukaryota</taxon>
        <taxon>Metazoa</taxon>
        <taxon>Ecdysozoa</taxon>
        <taxon>Nematoda</taxon>
        <taxon>Chromadorea</taxon>
        <taxon>Rhabditida</taxon>
        <taxon>Rhabditina</taxon>
        <taxon>Diplogasteromorpha</taxon>
        <taxon>Diplogasteroidea</taxon>
        <taxon>Neodiplogasteridae</taxon>
        <taxon>Pristionchus</taxon>
    </lineage>
</organism>
<evidence type="ECO:0000256" key="1">
    <source>
        <dbReference type="SAM" id="MobiDB-lite"/>
    </source>
</evidence>
<accession>A0AAN5DAD7</accession>
<comment type="caution">
    <text evidence="2">The sequence shown here is derived from an EMBL/GenBank/DDBJ whole genome shotgun (WGS) entry which is preliminary data.</text>
</comment>
<evidence type="ECO:0008006" key="4">
    <source>
        <dbReference type="Google" id="ProtNLM"/>
    </source>
</evidence>